<keyword evidence="9" id="KW-0328">Glycosyltransferase</keyword>
<gene>
    <name evidence="7 9" type="primary">citG</name>
    <name evidence="9" type="ORF">HAU20_07825</name>
    <name evidence="8" type="ORF">HAU43_06880</name>
</gene>
<dbReference type="RefSeq" id="WP_135411395.1">
    <property type="nucleotide sequence ID" value="NZ_ALXH01000064.1"/>
</dbReference>
<evidence type="ECO:0000256" key="6">
    <source>
        <dbReference type="ARBA" id="ARBA00048574"/>
    </source>
</evidence>
<keyword evidence="10" id="KW-1185">Reference proteome</keyword>
<dbReference type="NCBIfam" id="TIGR03125">
    <property type="entry name" value="citrate_citG"/>
    <property type="match status" value="1"/>
</dbReference>
<dbReference type="InterPro" id="IPR017551">
    <property type="entry name" value="TriPribosyl-deP-CoA_syn_CitG"/>
</dbReference>
<keyword evidence="2 7" id="KW-0808">Transferase</keyword>
<dbReference type="PANTHER" id="PTHR30201">
    <property type="entry name" value="TRIPHOSPHORIBOSYL-DEPHOSPHO-COA SYNTHASE"/>
    <property type="match status" value="1"/>
</dbReference>
<dbReference type="EMBL" id="JAAOCP010000008">
    <property type="protein sequence ID" value="MBJ7639289.1"/>
    <property type="molecule type" value="Genomic_DNA"/>
</dbReference>
<dbReference type="Pfam" id="PF03802">
    <property type="entry name" value="CitX"/>
    <property type="match status" value="1"/>
</dbReference>
<evidence type="ECO:0000256" key="2">
    <source>
        <dbReference type="ARBA" id="ARBA00022679"/>
    </source>
</evidence>
<proteinExistence type="inferred from homology"/>
<dbReference type="AlphaFoldDB" id="A0A4Z0RHS3"/>
<protein>
    <recommendedName>
        <fullName evidence="7">Probable 2-(5''-triphosphoribosyl)-3'-dephosphocoenzyme-A synthase</fullName>
        <shortName evidence="7">2-(5''-triphosphoribosyl)-3'-dephospho-CoA synthase</shortName>
        <ecNumber evidence="7">2.4.2.52</ecNumber>
    </recommendedName>
</protein>
<comment type="catalytic activity">
    <reaction evidence="1 7">
        <text>3'-dephospho-CoA + ATP = 2'-(5''-triphospho-alpha-D-ribosyl)-3'-dephospho-CoA + adenine</text>
        <dbReference type="Rhea" id="RHEA:15117"/>
        <dbReference type="ChEBI" id="CHEBI:16708"/>
        <dbReference type="ChEBI" id="CHEBI:30616"/>
        <dbReference type="ChEBI" id="CHEBI:57328"/>
        <dbReference type="ChEBI" id="CHEBI:61378"/>
        <dbReference type="EC" id="2.4.2.52"/>
    </reaction>
</comment>
<evidence type="ECO:0000256" key="7">
    <source>
        <dbReference type="HAMAP-Rule" id="MF_00397"/>
    </source>
</evidence>
<keyword evidence="3" id="KW-0548">Nucleotidyltransferase</keyword>
<evidence type="ECO:0000313" key="10">
    <source>
        <dbReference type="Proteomes" id="UP000728106"/>
    </source>
</evidence>
<keyword evidence="5 7" id="KW-0067">ATP-binding</keyword>
<sequence>MSIFDIGEAVDLLTVLDNREWRSRLQDKLKVTNSDKIVISAKLNIPGPIKNNDILQKVFMDGWQTFVAGLECNSQYEMLFAERVTGPEAFITVDGNLAAVKKTAILFEETYALGRLFDIDVMANGQADYQLSREDLGFGPRLCLICGKPAKVCAKEQNHTLDEGYEVINQMYQGATSKELIFEKESQETVVNNALKGLLYEVSLNPKPGLVDPVSMGSHTDMNMFTFIDSSLSLKSYLDKAFKLGRNFEGSDLKLLFNALRAEGVLAEQTMFNATNNVNTHKGAIFSLGIWVTAIAYSTKDGSATMTEVRRVIQRMVEGLIEKDLASNRVATTAGEQQFQNYQLTGIRGEAVNGFPGVAEVAVPFLQATFGTMTQRLLDTLMKIAATLEDSTLIKRAKTPDVLAEMKEWTSIYFKLGGSHTEQGMKYLCDLDRLFIERNLSIGGSADTLILTIFIGQLTGLL</sequence>
<organism evidence="9 10">
    <name type="scientific">Weissella confusa</name>
    <name type="common">Lactobacillus confusus</name>
    <dbReference type="NCBI Taxonomy" id="1583"/>
    <lineage>
        <taxon>Bacteria</taxon>
        <taxon>Bacillati</taxon>
        <taxon>Bacillota</taxon>
        <taxon>Bacilli</taxon>
        <taxon>Lactobacillales</taxon>
        <taxon>Lactobacillaceae</taxon>
        <taxon>Weissella</taxon>
    </lineage>
</organism>
<dbReference type="Gene3D" id="1.10.4200.10">
    <property type="entry name" value="Triphosphoribosyl-dephospho-CoA protein"/>
    <property type="match status" value="1"/>
</dbReference>
<dbReference type="PANTHER" id="PTHR30201:SF2">
    <property type="entry name" value="2-(5''-TRIPHOSPHORIBOSYL)-3'-DEPHOSPHOCOENZYME-A SYNTHASE"/>
    <property type="match status" value="1"/>
</dbReference>
<dbReference type="NCBIfam" id="TIGR03124">
    <property type="entry name" value="citrate_citX"/>
    <property type="match status" value="1"/>
</dbReference>
<name>A0A4Z0RHS3_WEICO</name>
<dbReference type="GO" id="GO:0046917">
    <property type="term" value="F:triphosphoribosyl-dephospho-CoA synthase activity"/>
    <property type="evidence" value="ECO:0007669"/>
    <property type="project" value="UniProtKB-UniRule"/>
</dbReference>
<comment type="caution">
    <text evidence="9">The sequence shown here is derived from an EMBL/GenBank/DDBJ whole genome shotgun (WGS) entry which is preliminary data.</text>
</comment>
<dbReference type="GO" id="GO:0050519">
    <property type="term" value="F:holo-citrate lyase synthase activity"/>
    <property type="evidence" value="ECO:0007669"/>
    <property type="project" value="UniProtKB-EC"/>
</dbReference>
<dbReference type="InterPro" id="IPR005551">
    <property type="entry name" value="CitX"/>
</dbReference>
<evidence type="ECO:0000256" key="3">
    <source>
        <dbReference type="ARBA" id="ARBA00022695"/>
    </source>
</evidence>
<comment type="catalytic activity">
    <reaction evidence="6">
        <text>apo-[citrate lyase ACP] + 2'-(5''-triphospho-alpha-D-ribosyl)-3'-dephospho-CoA = holo-[citrate lyase ACP] + diphosphate</text>
        <dbReference type="Rhea" id="RHEA:16333"/>
        <dbReference type="Rhea" id="RHEA-COMP:10157"/>
        <dbReference type="Rhea" id="RHEA-COMP:10158"/>
        <dbReference type="ChEBI" id="CHEBI:29999"/>
        <dbReference type="ChEBI" id="CHEBI:33019"/>
        <dbReference type="ChEBI" id="CHEBI:61378"/>
        <dbReference type="ChEBI" id="CHEBI:82683"/>
        <dbReference type="EC" id="2.7.7.61"/>
    </reaction>
</comment>
<dbReference type="Pfam" id="PF01874">
    <property type="entry name" value="CitG"/>
    <property type="match status" value="1"/>
</dbReference>
<dbReference type="Proteomes" id="UP000728106">
    <property type="component" value="Unassembled WGS sequence"/>
</dbReference>
<reference evidence="9" key="1">
    <citation type="submission" date="2020-02" db="EMBL/GenBank/DDBJ databases">
        <authorList>
            <person name="Fontana A."/>
            <person name="Patrone V."/>
            <person name="Morelli L."/>
        </authorList>
    </citation>
    <scope>NUCLEOTIDE SEQUENCE</scope>
    <source>
        <strain evidence="8">CCUG 30943</strain>
        <strain evidence="9">CCUG 43002</strain>
    </source>
</reference>
<dbReference type="NCBIfam" id="NF002315">
    <property type="entry name" value="PRK01237.1"/>
    <property type="match status" value="1"/>
</dbReference>
<accession>A0A4Z0RHS3</accession>
<comment type="similarity">
    <text evidence="7">Belongs to the CitG/MdcB family.</text>
</comment>
<reference evidence="9 10" key="2">
    <citation type="journal article" date="2021" name="Int. J. Food Microbiol.">
        <title>Safety demonstration of a microbial species for use in the food chain: Weissella confusa.</title>
        <authorList>
            <person name="Bourdichon F."/>
            <person name="Patrone V."/>
            <person name="Fontana A."/>
            <person name="Milani G."/>
            <person name="Morelli L."/>
        </authorList>
    </citation>
    <scope>NUCLEOTIDE SEQUENCE [LARGE SCALE GENOMIC DNA]</scope>
    <source>
        <strain evidence="8">CCUG 30943</strain>
        <strain evidence="9 10">CCUG 43002</strain>
    </source>
</reference>
<dbReference type="GO" id="GO:0005524">
    <property type="term" value="F:ATP binding"/>
    <property type="evidence" value="ECO:0007669"/>
    <property type="project" value="UniProtKB-KW"/>
</dbReference>
<dbReference type="EC" id="2.4.2.52" evidence="7"/>
<evidence type="ECO:0000256" key="4">
    <source>
        <dbReference type="ARBA" id="ARBA00022741"/>
    </source>
</evidence>
<evidence type="ECO:0000313" key="9">
    <source>
        <dbReference type="EMBL" id="MBJ7639289.1"/>
    </source>
</evidence>
<dbReference type="HAMAP" id="MF_00397">
    <property type="entry name" value="CitG"/>
    <property type="match status" value="1"/>
</dbReference>
<dbReference type="GO" id="GO:0016757">
    <property type="term" value="F:glycosyltransferase activity"/>
    <property type="evidence" value="ECO:0007669"/>
    <property type="project" value="UniProtKB-KW"/>
</dbReference>
<dbReference type="Proteomes" id="UP000808038">
    <property type="component" value="Unassembled WGS sequence"/>
</dbReference>
<dbReference type="GO" id="GO:0051191">
    <property type="term" value="P:prosthetic group biosynthetic process"/>
    <property type="evidence" value="ECO:0007669"/>
    <property type="project" value="InterPro"/>
</dbReference>
<evidence type="ECO:0000256" key="5">
    <source>
        <dbReference type="ARBA" id="ARBA00022840"/>
    </source>
</evidence>
<dbReference type="InterPro" id="IPR002736">
    <property type="entry name" value="CitG"/>
</dbReference>
<keyword evidence="4 7" id="KW-0547">Nucleotide-binding</keyword>
<dbReference type="EMBL" id="JAAOCX010000007">
    <property type="protein sequence ID" value="MBJ7632806.1"/>
    <property type="molecule type" value="Genomic_DNA"/>
</dbReference>
<evidence type="ECO:0000313" key="8">
    <source>
        <dbReference type="EMBL" id="MBJ7632806.1"/>
    </source>
</evidence>
<evidence type="ECO:0000256" key="1">
    <source>
        <dbReference type="ARBA" id="ARBA00001210"/>
    </source>
</evidence>